<reference evidence="2" key="1">
    <citation type="submission" date="2014-09" db="EMBL/GenBank/DDBJ databases">
        <authorList>
            <person name="Magalhaes I.L.F."/>
            <person name="Oliveira U."/>
            <person name="Santos F.R."/>
            <person name="Vidigal T.H.D.A."/>
            <person name="Brescovit A.D."/>
            <person name="Santos A.J."/>
        </authorList>
    </citation>
    <scope>NUCLEOTIDE SEQUENCE</scope>
    <source>
        <tissue evidence="2">Shoot tissue taken approximately 20 cm above the soil surface</tissue>
    </source>
</reference>
<protein>
    <submittedName>
        <fullName evidence="2">Uncharacterized protein</fullName>
    </submittedName>
</protein>
<keyword evidence="1" id="KW-0812">Transmembrane</keyword>
<reference evidence="2" key="2">
    <citation type="journal article" date="2015" name="Data Brief">
        <title>Shoot transcriptome of the giant reed, Arundo donax.</title>
        <authorList>
            <person name="Barrero R.A."/>
            <person name="Guerrero F.D."/>
            <person name="Moolhuijzen P."/>
            <person name="Goolsby J.A."/>
            <person name="Tidwell J."/>
            <person name="Bellgard S.E."/>
            <person name="Bellgard M.I."/>
        </authorList>
    </citation>
    <scope>NUCLEOTIDE SEQUENCE</scope>
    <source>
        <tissue evidence="2">Shoot tissue taken approximately 20 cm above the soil surface</tissue>
    </source>
</reference>
<keyword evidence="1" id="KW-1133">Transmembrane helix</keyword>
<accession>A0A0A9ESX4</accession>
<dbReference type="AlphaFoldDB" id="A0A0A9ESX4"/>
<keyword evidence="1" id="KW-0472">Membrane</keyword>
<evidence type="ECO:0000313" key="2">
    <source>
        <dbReference type="EMBL" id="JAE03865.1"/>
    </source>
</evidence>
<name>A0A0A9ESX4_ARUDO</name>
<feature type="transmembrane region" description="Helical" evidence="1">
    <location>
        <begin position="15"/>
        <end position="38"/>
    </location>
</feature>
<organism evidence="2">
    <name type="scientific">Arundo donax</name>
    <name type="common">Giant reed</name>
    <name type="synonym">Donax arundinaceus</name>
    <dbReference type="NCBI Taxonomy" id="35708"/>
    <lineage>
        <taxon>Eukaryota</taxon>
        <taxon>Viridiplantae</taxon>
        <taxon>Streptophyta</taxon>
        <taxon>Embryophyta</taxon>
        <taxon>Tracheophyta</taxon>
        <taxon>Spermatophyta</taxon>
        <taxon>Magnoliopsida</taxon>
        <taxon>Liliopsida</taxon>
        <taxon>Poales</taxon>
        <taxon>Poaceae</taxon>
        <taxon>PACMAD clade</taxon>
        <taxon>Arundinoideae</taxon>
        <taxon>Arundineae</taxon>
        <taxon>Arundo</taxon>
    </lineage>
</organism>
<sequence length="66" mass="7494">MTFSTYDTLFVKATLSTLCAILFIGKATLLTLYGTLFVGESYSFNSICHSVCRRKLLFQLYMSFCL</sequence>
<dbReference type="EMBL" id="GBRH01194031">
    <property type="protein sequence ID" value="JAE03865.1"/>
    <property type="molecule type" value="Transcribed_RNA"/>
</dbReference>
<evidence type="ECO:0000256" key="1">
    <source>
        <dbReference type="SAM" id="Phobius"/>
    </source>
</evidence>
<proteinExistence type="predicted"/>